<comment type="similarity">
    <text evidence="2">Belongs to the SHMT family.</text>
</comment>
<dbReference type="Gene3D" id="3.40.640.10">
    <property type="entry name" value="Type I PLP-dependent aspartate aminotransferase-like (Major domain)"/>
    <property type="match status" value="1"/>
</dbReference>
<feature type="domain" description="Serine hydroxymethyltransferase-like" evidence="4">
    <location>
        <begin position="34"/>
        <end position="383"/>
    </location>
</feature>
<dbReference type="Gene3D" id="3.90.1150.10">
    <property type="entry name" value="Aspartate Aminotransferase, domain 1"/>
    <property type="match status" value="1"/>
</dbReference>
<keyword evidence="6" id="KW-1185">Reference proteome</keyword>
<protein>
    <submittedName>
        <fullName evidence="5">Serine hydroxymethyltransferase</fullName>
        <ecNumber evidence="5">2.1.2.1</ecNumber>
    </submittedName>
</protein>
<gene>
    <name evidence="5" type="ORF">SCLAV_p1072</name>
</gene>
<dbReference type="Proteomes" id="UP000002357">
    <property type="component" value="Plasmid pSCL4"/>
</dbReference>
<dbReference type="AlphaFoldDB" id="D5SKW5"/>
<proteinExistence type="inferred from homology"/>
<evidence type="ECO:0000256" key="2">
    <source>
        <dbReference type="ARBA" id="ARBA00006376"/>
    </source>
</evidence>
<dbReference type="EMBL" id="CM000914">
    <property type="protein sequence ID" value="EFG04558.2"/>
    <property type="molecule type" value="Genomic_DNA"/>
</dbReference>
<dbReference type="GO" id="GO:0030170">
    <property type="term" value="F:pyridoxal phosphate binding"/>
    <property type="evidence" value="ECO:0007669"/>
    <property type="project" value="TreeGrafter"/>
</dbReference>
<dbReference type="InterPro" id="IPR049943">
    <property type="entry name" value="Ser_HO-MeTrfase-like"/>
</dbReference>
<dbReference type="GO" id="GO:0005737">
    <property type="term" value="C:cytoplasm"/>
    <property type="evidence" value="ECO:0007669"/>
    <property type="project" value="TreeGrafter"/>
</dbReference>
<evidence type="ECO:0000256" key="1">
    <source>
        <dbReference type="ARBA" id="ARBA00001933"/>
    </source>
</evidence>
<keyword evidence="5" id="KW-0614">Plasmid</keyword>
<keyword evidence="5" id="KW-0808">Transferase</keyword>
<dbReference type="Pfam" id="PF00464">
    <property type="entry name" value="SHMT"/>
    <property type="match status" value="1"/>
</dbReference>
<evidence type="ECO:0000313" key="6">
    <source>
        <dbReference type="Proteomes" id="UP000002357"/>
    </source>
</evidence>
<evidence type="ECO:0000313" key="5">
    <source>
        <dbReference type="EMBL" id="EFG04558.2"/>
    </source>
</evidence>
<organism evidence="5 6">
    <name type="scientific">Streptomyces clavuligerus</name>
    <dbReference type="NCBI Taxonomy" id="1901"/>
    <lineage>
        <taxon>Bacteria</taxon>
        <taxon>Bacillati</taxon>
        <taxon>Actinomycetota</taxon>
        <taxon>Actinomycetes</taxon>
        <taxon>Kitasatosporales</taxon>
        <taxon>Streptomycetaceae</taxon>
        <taxon>Streptomyces</taxon>
    </lineage>
</organism>
<dbReference type="PANTHER" id="PTHR11680">
    <property type="entry name" value="SERINE HYDROXYMETHYLTRANSFERASE"/>
    <property type="match status" value="1"/>
</dbReference>
<dbReference type="GO" id="GO:0046653">
    <property type="term" value="P:tetrahydrofolate metabolic process"/>
    <property type="evidence" value="ECO:0007669"/>
    <property type="project" value="TreeGrafter"/>
</dbReference>
<reference evidence="5 6" key="1">
    <citation type="journal article" date="2010" name="Genome Biol. Evol.">
        <title>The sequence of a 1.8-mb bacterial linear plasmid reveals a rich evolutionary reservoir of secondary metabolic pathways.</title>
        <authorList>
            <person name="Medema M.H."/>
            <person name="Trefzer A."/>
            <person name="Kovalchuk A."/>
            <person name="van den Berg M."/>
            <person name="Mueller U."/>
            <person name="Heijne W."/>
            <person name="Wu L."/>
            <person name="Alam M.T."/>
            <person name="Ronning C.M."/>
            <person name="Nierman W.C."/>
            <person name="Bovenberg R.A.L."/>
            <person name="Breitling R."/>
            <person name="Takano E."/>
        </authorList>
    </citation>
    <scope>NUCLEOTIDE SEQUENCE [LARGE SCALE GENOMIC DNA]</scope>
    <source>
        <strain evidence="6">ATCC 27064 / DSM 738 / JCM 4710 / NBRC 13307 / NCIMB 12785 / NRRL 3585 / VKM Ac-602</strain>
        <plasmid evidence="5">pSCL4</plasmid>
    </source>
</reference>
<comment type="cofactor">
    <cofactor evidence="1">
        <name>pyridoxal 5'-phosphate</name>
        <dbReference type="ChEBI" id="CHEBI:597326"/>
    </cofactor>
</comment>
<dbReference type="InterPro" id="IPR015424">
    <property type="entry name" value="PyrdxlP-dep_Trfase"/>
</dbReference>
<dbReference type="GO" id="GO:0008168">
    <property type="term" value="F:methyltransferase activity"/>
    <property type="evidence" value="ECO:0007669"/>
    <property type="project" value="UniProtKB-KW"/>
</dbReference>
<dbReference type="PANTHER" id="PTHR11680:SF35">
    <property type="entry name" value="SERINE HYDROXYMETHYLTRANSFERASE 1"/>
    <property type="match status" value="1"/>
</dbReference>
<dbReference type="EC" id="2.1.2.1" evidence="5"/>
<keyword evidence="3" id="KW-0663">Pyridoxal phosphate</keyword>
<dbReference type="InterPro" id="IPR015421">
    <property type="entry name" value="PyrdxlP-dep_Trfase_major"/>
</dbReference>
<dbReference type="GO" id="GO:0019264">
    <property type="term" value="P:glycine biosynthetic process from serine"/>
    <property type="evidence" value="ECO:0007669"/>
    <property type="project" value="TreeGrafter"/>
</dbReference>
<accession>D5SKW5</accession>
<evidence type="ECO:0000256" key="3">
    <source>
        <dbReference type="ARBA" id="ARBA00022898"/>
    </source>
</evidence>
<dbReference type="GO" id="GO:0032259">
    <property type="term" value="P:methylation"/>
    <property type="evidence" value="ECO:0007669"/>
    <property type="project" value="UniProtKB-KW"/>
</dbReference>
<dbReference type="eggNOG" id="COG0112">
    <property type="taxonomic scope" value="Bacteria"/>
</dbReference>
<sequence length="414" mass="44649">MKSVRRRRSPSDSVPFRPPIRGESMDVLAALERKPSLNLFPIENRLSPRASAALATDAVNRYPYSETPVAVYGDVTGLAEVYAYCEDLAKRFFGARHAGVQFLSGLHTMHTVLTALTPPGGRVLVLAPEDGGHYATVTICRGFGYEVEFLPFDRRTLEIDYAVLAARLSRRPADVIYLDASSILRFIDARALRLAAPDALICLDASHILGLLPVAPQTLVLDGGFDSISGSTHKTFPGPQKGLLVTDSDVVAEKVAARMPFTASSSHSASVGSLAISLEELLPHRTAYAHQVIANARALAGLLAERGFDVAGGAFGHTDTHQVWVHFPEGNTPHEWGRLLTRANIRSTSVVLPSSAAPGLRLGTQELTRWGMTETDMAPVADLLERLLLRGDDAETVAKEVVELARAFPGVAFV</sequence>
<geneLocation type="plasmid" evidence="5 6">
    <name>pSCL4</name>
</geneLocation>
<keyword evidence="5" id="KW-0489">Methyltransferase</keyword>
<dbReference type="InterPro" id="IPR039429">
    <property type="entry name" value="SHMT-like_dom"/>
</dbReference>
<dbReference type="GO" id="GO:0004372">
    <property type="term" value="F:glycine hydroxymethyltransferase activity"/>
    <property type="evidence" value="ECO:0007669"/>
    <property type="project" value="UniProtKB-EC"/>
</dbReference>
<dbReference type="InterPro" id="IPR015422">
    <property type="entry name" value="PyrdxlP-dep_Trfase_small"/>
</dbReference>
<name>D5SKW5_STRCL</name>
<dbReference type="SUPFAM" id="SSF53383">
    <property type="entry name" value="PLP-dependent transferases"/>
    <property type="match status" value="1"/>
</dbReference>
<evidence type="ECO:0000259" key="4">
    <source>
        <dbReference type="Pfam" id="PF00464"/>
    </source>
</evidence>